<name>A0A318S858_9DEIO</name>
<dbReference type="SUPFAM" id="SSF53474">
    <property type="entry name" value="alpha/beta-Hydrolases"/>
    <property type="match status" value="1"/>
</dbReference>
<dbReference type="InterPro" id="IPR029058">
    <property type="entry name" value="AB_hydrolase_fold"/>
</dbReference>
<keyword evidence="3" id="KW-1185">Reference proteome</keyword>
<reference evidence="2 3" key="1">
    <citation type="submission" date="2018-06" db="EMBL/GenBank/DDBJ databases">
        <title>Genomic Encyclopedia of Type Strains, Phase IV (KMG-IV): sequencing the most valuable type-strain genomes for metagenomic binning, comparative biology and taxonomic classification.</title>
        <authorList>
            <person name="Goeker M."/>
        </authorList>
    </citation>
    <scope>NUCLEOTIDE SEQUENCE [LARGE SCALE GENOMIC DNA]</scope>
    <source>
        <strain evidence="2 3">DSM 18048</strain>
    </source>
</reference>
<comment type="caution">
    <text evidence="2">The sequence shown here is derived from an EMBL/GenBank/DDBJ whole genome shotgun (WGS) entry which is preliminary data.</text>
</comment>
<dbReference type="PRINTS" id="PR00111">
    <property type="entry name" value="ABHYDROLASE"/>
</dbReference>
<dbReference type="Pfam" id="PF12697">
    <property type="entry name" value="Abhydrolase_6"/>
    <property type="match status" value="1"/>
</dbReference>
<dbReference type="InterPro" id="IPR000639">
    <property type="entry name" value="Epox_hydrolase-like"/>
</dbReference>
<gene>
    <name evidence="2" type="ORF">DES52_1142</name>
</gene>
<dbReference type="InterPro" id="IPR000073">
    <property type="entry name" value="AB_hydrolase_1"/>
</dbReference>
<dbReference type="GO" id="GO:0003824">
    <property type="term" value="F:catalytic activity"/>
    <property type="evidence" value="ECO:0007669"/>
    <property type="project" value="InterPro"/>
</dbReference>
<dbReference type="PRINTS" id="PR00412">
    <property type="entry name" value="EPOXHYDRLASE"/>
</dbReference>
<organism evidence="2 3">
    <name type="scientific">Deinococcus yavapaiensis KR-236</name>
    <dbReference type="NCBI Taxonomy" id="694435"/>
    <lineage>
        <taxon>Bacteria</taxon>
        <taxon>Thermotogati</taxon>
        <taxon>Deinococcota</taxon>
        <taxon>Deinococci</taxon>
        <taxon>Deinococcales</taxon>
        <taxon>Deinococcaceae</taxon>
        <taxon>Deinococcus</taxon>
    </lineage>
</organism>
<dbReference type="OrthoDB" id="252464at2"/>
<dbReference type="InterPro" id="IPR050266">
    <property type="entry name" value="AB_hydrolase_sf"/>
</dbReference>
<dbReference type="Proteomes" id="UP000248326">
    <property type="component" value="Unassembled WGS sequence"/>
</dbReference>
<proteinExistence type="predicted"/>
<sequence length="251" mass="26690">MLPHLSGGAGRPLVALHGNFASKAWWHALVTAAPSGWRVLAPDLPGFGDAPPLGEPSIRGFADAVLDFVNASNLDRPVLIGHSLGGAVALELAARHPERFSGLVLAASAPLSGLKTPEENYPVLELLRSDVTLLTASLAALFPSARPHNFDALVQDARRMDPSGFTGNARALERWSVEGRLVTLPTLVLGGELDRLITPEMLALQARALGTTELVLKGRGHGFPQEDPDAFKAALEPFLRSVTRQDLVVES</sequence>
<accession>A0A318S858</accession>
<dbReference type="PANTHER" id="PTHR43798">
    <property type="entry name" value="MONOACYLGLYCEROL LIPASE"/>
    <property type="match status" value="1"/>
</dbReference>
<evidence type="ECO:0000259" key="1">
    <source>
        <dbReference type="Pfam" id="PF12697"/>
    </source>
</evidence>
<evidence type="ECO:0000313" key="2">
    <source>
        <dbReference type="EMBL" id="PYE51802.1"/>
    </source>
</evidence>
<evidence type="ECO:0000313" key="3">
    <source>
        <dbReference type="Proteomes" id="UP000248326"/>
    </source>
</evidence>
<dbReference type="RefSeq" id="WP_110887840.1">
    <property type="nucleotide sequence ID" value="NZ_QJSX01000014.1"/>
</dbReference>
<protein>
    <submittedName>
        <fullName evidence="2">Pimeloyl-ACP methyl ester carboxylesterase</fullName>
    </submittedName>
</protein>
<feature type="domain" description="AB hydrolase-1" evidence="1">
    <location>
        <begin position="13"/>
        <end position="233"/>
    </location>
</feature>
<dbReference type="Gene3D" id="3.40.50.1820">
    <property type="entry name" value="alpha/beta hydrolase"/>
    <property type="match status" value="1"/>
</dbReference>
<dbReference type="EMBL" id="QJSX01000014">
    <property type="protein sequence ID" value="PYE51802.1"/>
    <property type="molecule type" value="Genomic_DNA"/>
</dbReference>
<dbReference type="AlphaFoldDB" id="A0A318S858"/>